<evidence type="ECO:0000259" key="2">
    <source>
        <dbReference type="Pfam" id="PF01551"/>
    </source>
</evidence>
<reference evidence="4" key="1">
    <citation type="submission" date="2017-09" db="EMBL/GenBank/DDBJ databases">
        <title>Depth-based differentiation of microbial function through sediment-hosted aquifers and enrichment of novel symbionts in the deep terrestrial subsurface.</title>
        <authorList>
            <person name="Probst A.J."/>
            <person name="Ladd B."/>
            <person name="Jarett J.K."/>
            <person name="Geller-Mcgrath D.E."/>
            <person name="Sieber C.M.K."/>
            <person name="Emerson J.B."/>
            <person name="Anantharaman K."/>
            <person name="Thomas B.C."/>
            <person name="Malmstrom R."/>
            <person name="Stieglmeier M."/>
            <person name="Klingl A."/>
            <person name="Woyke T."/>
            <person name="Ryan C.M."/>
            <person name="Banfield J.F."/>
        </authorList>
    </citation>
    <scope>NUCLEOTIDE SEQUENCE [LARGE SCALE GENOMIC DNA]</scope>
</reference>
<sequence>MFDLNEGLLLEVNQIRNLKIELGDKLSNITGKKVSVEREKQTLEVRKDVAKDEKVNRAELLAETKNQEGVYKEVISTLEQKQQEISNQIAEIEEQLRVSVDPNTLPTARSGVLGWPVEDPFLTQEYGSTAFAQRAYKSKFHNGIDLRARPAGVPILAAEDGEVIAVGNNGNVQYGRYVLVKHENNLTTLYAHLSRQWVSKGDKVKRGDVIAASGNTGYSFAPHLHFVVYTSDSVLLKSFPGAGLVPVGSTLDPLKYLP</sequence>
<feature type="domain" description="M23ase beta-sheet core" evidence="2">
    <location>
        <begin position="139"/>
        <end position="231"/>
    </location>
</feature>
<dbReference type="AlphaFoldDB" id="A0A2M6WKP8"/>
<evidence type="ECO:0000256" key="1">
    <source>
        <dbReference type="SAM" id="Coils"/>
    </source>
</evidence>
<dbReference type="PANTHER" id="PTHR21666:SF270">
    <property type="entry name" value="MUREIN HYDROLASE ACTIVATOR ENVC"/>
    <property type="match status" value="1"/>
</dbReference>
<evidence type="ECO:0000313" key="4">
    <source>
        <dbReference type="Proteomes" id="UP000229112"/>
    </source>
</evidence>
<accession>A0A2M6WKP8</accession>
<dbReference type="InterPro" id="IPR050570">
    <property type="entry name" value="Cell_wall_metabolism_enzyme"/>
</dbReference>
<name>A0A2M6WKP8_9BACT</name>
<dbReference type="SUPFAM" id="SSF51261">
    <property type="entry name" value="Duplicated hybrid motif"/>
    <property type="match status" value="1"/>
</dbReference>
<dbReference type="InterPro" id="IPR011055">
    <property type="entry name" value="Dup_hybrid_motif"/>
</dbReference>
<dbReference type="InterPro" id="IPR016047">
    <property type="entry name" value="M23ase_b-sheet_dom"/>
</dbReference>
<dbReference type="PANTHER" id="PTHR21666">
    <property type="entry name" value="PEPTIDASE-RELATED"/>
    <property type="match status" value="1"/>
</dbReference>
<keyword evidence="1" id="KW-0175">Coiled coil</keyword>
<dbReference type="GO" id="GO:0004222">
    <property type="term" value="F:metalloendopeptidase activity"/>
    <property type="evidence" value="ECO:0007669"/>
    <property type="project" value="TreeGrafter"/>
</dbReference>
<dbReference type="Pfam" id="PF01551">
    <property type="entry name" value="Peptidase_M23"/>
    <property type="match status" value="1"/>
</dbReference>
<dbReference type="EMBL" id="PFAY01000003">
    <property type="protein sequence ID" value="PIT93357.1"/>
    <property type="molecule type" value="Genomic_DNA"/>
</dbReference>
<protein>
    <recommendedName>
        <fullName evidence="2">M23ase beta-sheet core domain-containing protein</fullName>
    </recommendedName>
</protein>
<feature type="coiled-coil region" evidence="1">
    <location>
        <begin position="33"/>
        <end position="98"/>
    </location>
</feature>
<comment type="caution">
    <text evidence="3">The sequence shown here is derived from an EMBL/GenBank/DDBJ whole genome shotgun (WGS) entry which is preliminary data.</text>
</comment>
<organism evidence="3 4">
    <name type="scientific">Candidatus Harrisonbacteria bacterium CG10_big_fil_rev_8_21_14_0_10_38_8</name>
    <dbReference type="NCBI Taxonomy" id="1974582"/>
    <lineage>
        <taxon>Bacteria</taxon>
        <taxon>Candidatus Harrisoniibacteriota</taxon>
    </lineage>
</organism>
<evidence type="ECO:0000313" key="3">
    <source>
        <dbReference type="EMBL" id="PIT93357.1"/>
    </source>
</evidence>
<proteinExistence type="predicted"/>
<gene>
    <name evidence="3" type="ORF">COU06_00560</name>
</gene>
<dbReference type="Gene3D" id="2.70.70.10">
    <property type="entry name" value="Glucose Permease (Domain IIA)"/>
    <property type="match status" value="1"/>
</dbReference>
<dbReference type="CDD" id="cd12797">
    <property type="entry name" value="M23_peptidase"/>
    <property type="match status" value="1"/>
</dbReference>
<dbReference type="Proteomes" id="UP000229112">
    <property type="component" value="Unassembled WGS sequence"/>
</dbReference>